<reference evidence="1 2" key="1">
    <citation type="submission" date="2022-10" db="EMBL/GenBank/DDBJ databases">
        <title>A novel Pseudomonas species, isolated from Passiflora incarnata leaves.</title>
        <authorList>
            <person name="Cueva-Yesquen L.G."/>
            <person name="Fantinatti-Garboggini F."/>
        </authorList>
    </citation>
    <scope>NUCLEOTIDE SEQUENCE [LARGE SCALE GENOMIC DNA]</scope>
    <source>
        <strain evidence="1 2">CBMAI 2609</strain>
    </source>
</reference>
<gene>
    <name evidence="1" type="ORF">OMP44_14465</name>
</gene>
<sequence length="102" mass="11369">MEQGIELLRTALSPYSVEAVIRPADKTAVVTVAHQAAKVTRVLKQTDLQDRTRLAEHVNDFKRDMAGAREDADHERVELMQRLGSRGLASFNPGLHRPGKPK</sequence>
<organism evidence="1 2">
    <name type="scientific">Pseudomonas flavocrustae</name>
    <dbReference type="NCBI Taxonomy" id="2991719"/>
    <lineage>
        <taxon>Bacteria</taxon>
        <taxon>Pseudomonadati</taxon>
        <taxon>Pseudomonadota</taxon>
        <taxon>Gammaproteobacteria</taxon>
        <taxon>Pseudomonadales</taxon>
        <taxon>Pseudomonadaceae</taxon>
        <taxon>Pseudomonas</taxon>
    </lineage>
</organism>
<dbReference type="RefSeq" id="WP_280309148.1">
    <property type="nucleotide sequence ID" value="NZ_JAPDIQ010000006.1"/>
</dbReference>
<accession>A0ABT6II24</accession>
<name>A0ABT6II24_9PSED</name>
<keyword evidence="2" id="KW-1185">Reference proteome</keyword>
<dbReference type="Proteomes" id="UP001157461">
    <property type="component" value="Unassembled WGS sequence"/>
</dbReference>
<dbReference type="EMBL" id="JAPDIQ010000006">
    <property type="protein sequence ID" value="MDH4764101.1"/>
    <property type="molecule type" value="Genomic_DNA"/>
</dbReference>
<evidence type="ECO:0000313" key="1">
    <source>
        <dbReference type="EMBL" id="MDH4764101.1"/>
    </source>
</evidence>
<proteinExistence type="predicted"/>
<protein>
    <submittedName>
        <fullName evidence="1">Uncharacterized protein</fullName>
    </submittedName>
</protein>
<evidence type="ECO:0000313" key="2">
    <source>
        <dbReference type="Proteomes" id="UP001157461"/>
    </source>
</evidence>
<comment type="caution">
    <text evidence="1">The sequence shown here is derived from an EMBL/GenBank/DDBJ whole genome shotgun (WGS) entry which is preliminary data.</text>
</comment>